<organism evidence="1">
    <name type="scientific">marine sediment metagenome</name>
    <dbReference type="NCBI Taxonomy" id="412755"/>
    <lineage>
        <taxon>unclassified sequences</taxon>
        <taxon>metagenomes</taxon>
        <taxon>ecological metagenomes</taxon>
    </lineage>
</organism>
<reference evidence="1" key="1">
    <citation type="journal article" date="2014" name="Front. Microbiol.">
        <title>High frequency of phylogenetically diverse reductive dehalogenase-homologous genes in deep subseafloor sedimentary metagenomes.</title>
        <authorList>
            <person name="Kawai M."/>
            <person name="Futagami T."/>
            <person name="Toyoda A."/>
            <person name="Takaki Y."/>
            <person name="Nishi S."/>
            <person name="Hori S."/>
            <person name="Arai W."/>
            <person name="Tsubouchi T."/>
            <person name="Morono Y."/>
            <person name="Uchiyama I."/>
            <person name="Ito T."/>
            <person name="Fujiyama A."/>
            <person name="Inagaki F."/>
            <person name="Takami H."/>
        </authorList>
    </citation>
    <scope>NUCLEOTIDE SEQUENCE</scope>
    <source>
        <strain evidence="1">Expedition CK06-06</strain>
    </source>
</reference>
<protein>
    <submittedName>
        <fullName evidence="1">Uncharacterized protein</fullName>
    </submittedName>
</protein>
<sequence>MRAQDAPPRHEMAAEEKSPKICSFADADRHNLLA</sequence>
<dbReference type="AlphaFoldDB" id="X1BMF1"/>
<proteinExistence type="predicted"/>
<comment type="caution">
    <text evidence="1">The sequence shown here is derived from an EMBL/GenBank/DDBJ whole genome shotgun (WGS) entry which is preliminary data.</text>
</comment>
<gene>
    <name evidence="1" type="ORF">S01H4_49148</name>
</gene>
<accession>X1BMF1</accession>
<evidence type="ECO:0000313" key="1">
    <source>
        <dbReference type="EMBL" id="GAG97099.1"/>
    </source>
</evidence>
<feature type="non-terminal residue" evidence="1">
    <location>
        <position position="34"/>
    </location>
</feature>
<name>X1BMF1_9ZZZZ</name>
<dbReference type="EMBL" id="BART01027770">
    <property type="protein sequence ID" value="GAG97099.1"/>
    <property type="molecule type" value="Genomic_DNA"/>
</dbReference>